<organism evidence="3 4">
    <name type="scientific">Fusarium duplospermum</name>
    <dbReference type="NCBI Taxonomy" id="1325734"/>
    <lineage>
        <taxon>Eukaryota</taxon>
        <taxon>Fungi</taxon>
        <taxon>Dikarya</taxon>
        <taxon>Ascomycota</taxon>
        <taxon>Pezizomycotina</taxon>
        <taxon>Sordariomycetes</taxon>
        <taxon>Hypocreomycetidae</taxon>
        <taxon>Hypocreales</taxon>
        <taxon>Nectriaceae</taxon>
        <taxon>Fusarium</taxon>
        <taxon>Fusarium solani species complex</taxon>
    </lineage>
</organism>
<evidence type="ECO:0000313" key="4">
    <source>
        <dbReference type="Proteomes" id="UP000288168"/>
    </source>
</evidence>
<keyword evidence="4" id="KW-1185">Reference proteome</keyword>
<feature type="compositionally biased region" description="Basic and acidic residues" evidence="1">
    <location>
        <begin position="78"/>
        <end position="89"/>
    </location>
</feature>
<feature type="compositionally biased region" description="Basic and acidic residues" evidence="1">
    <location>
        <begin position="61"/>
        <end position="71"/>
    </location>
</feature>
<dbReference type="Proteomes" id="UP000288168">
    <property type="component" value="Unassembled WGS sequence"/>
</dbReference>
<dbReference type="EMBL" id="NKCI01000220">
    <property type="protein sequence ID" value="RSL47292.1"/>
    <property type="molecule type" value="Genomic_DNA"/>
</dbReference>
<accession>A0A428P2M6</accession>
<dbReference type="OrthoDB" id="5106529at2759"/>
<feature type="non-terminal residue" evidence="3">
    <location>
        <position position="103"/>
    </location>
</feature>
<comment type="caution">
    <text evidence="3">The sequence shown here is derived from an EMBL/GenBank/DDBJ whole genome shotgun (WGS) entry which is preliminary data.</text>
</comment>
<proteinExistence type="predicted"/>
<name>A0A428P2M6_9HYPO</name>
<sequence length="103" mass="11394">MKLSALTILAITTGILAAPVADPVAVASYGYEAPKNSYGSKEVNYGHKDEKKYTHVKKPEHHNYKAPEKKPAYKAPAKKPEYKAPEKKPVYKAPAKKPEYKAP</sequence>
<feature type="region of interest" description="Disordered" evidence="1">
    <location>
        <begin position="37"/>
        <end position="103"/>
    </location>
</feature>
<reference evidence="3 4" key="1">
    <citation type="submission" date="2017-06" db="EMBL/GenBank/DDBJ databases">
        <title>Comparative genomic analysis of Ambrosia Fusariam Clade fungi.</title>
        <authorList>
            <person name="Stajich J.E."/>
            <person name="Carrillo J."/>
            <person name="Kijimoto T."/>
            <person name="Eskalen A."/>
            <person name="O'Donnell K."/>
            <person name="Kasson M."/>
        </authorList>
    </citation>
    <scope>NUCLEOTIDE SEQUENCE [LARGE SCALE GENOMIC DNA]</scope>
    <source>
        <strain evidence="3 4">NRRL62584</strain>
    </source>
</reference>
<gene>
    <name evidence="3" type="ORF">CEP54_013461</name>
</gene>
<evidence type="ECO:0000256" key="1">
    <source>
        <dbReference type="SAM" id="MobiDB-lite"/>
    </source>
</evidence>
<feature type="signal peptide" evidence="2">
    <location>
        <begin position="1"/>
        <end position="17"/>
    </location>
</feature>
<protein>
    <submittedName>
        <fullName evidence="3">Uncharacterized protein</fullName>
    </submittedName>
</protein>
<feature type="compositionally biased region" description="Basic and acidic residues" evidence="1">
    <location>
        <begin position="44"/>
        <end position="53"/>
    </location>
</feature>
<dbReference type="AlphaFoldDB" id="A0A428P2M6"/>
<keyword evidence="2" id="KW-0732">Signal</keyword>
<evidence type="ECO:0000256" key="2">
    <source>
        <dbReference type="SAM" id="SignalP"/>
    </source>
</evidence>
<feature type="chain" id="PRO_5019012173" evidence="2">
    <location>
        <begin position="18"/>
        <end position="103"/>
    </location>
</feature>
<evidence type="ECO:0000313" key="3">
    <source>
        <dbReference type="EMBL" id="RSL47292.1"/>
    </source>
</evidence>